<evidence type="ECO:0000313" key="3">
    <source>
        <dbReference type="Proteomes" id="UP000054481"/>
    </source>
</evidence>
<keyword evidence="3" id="KW-1185">Reference proteome</keyword>
<protein>
    <recommendedName>
        <fullName evidence="4">FIST domain-containing protein</fullName>
    </recommendedName>
</protein>
<proteinExistence type="predicted"/>
<reference evidence="2 3" key="1">
    <citation type="journal article" date="2014" name="Genome Biol. Evol.">
        <title>Comparative genomics and transcriptomics analyses reveal divergent lifestyle features of nematode endoparasitic fungus Hirsutella minnesotensis.</title>
        <authorList>
            <person name="Lai Y."/>
            <person name="Liu K."/>
            <person name="Zhang X."/>
            <person name="Zhang X."/>
            <person name="Li K."/>
            <person name="Wang N."/>
            <person name="Shu C."/>
            <person name="Wu Y."/>
            <person name="Wang C."/>
            <person name="Bushley K.E."/>
            <person name="Xiang M."/>
            <person name="Liu X."/>
        </authorList>
    </citation>
    <scope>NUCLEOTIDE SEQUENCE [LARGE SCALE GENOMIC DNA]</scope>
    <source>
        <strain evidence="2 3">3608</strain>
    </source>
</reference>
<evidence type="ECO:0000313" key="2">
    <source>
        <dbReference type="EMBL" id="KJZ73597.1"/>
    </source>
</evidence>
<gene>
    <name evidence="2" type="ORF">HIM_06930</name>
</gene>
<name>A0A0F7ZZ48_9HYPO</name>
<evidence type="ECO:0000256" key="1">
    <source>
        <dbReference type="SAM" id="MobiDB-lite"/>
    </source>
</evidence>
<dbReference type="AlphaFoldDB" id="A0A0F7ZZ48"/>
<dbReference type="OrthoDB" id="1744869at2759"/>
<sequence>MAPRILRLTLLGRQLRRRQRQPPTSRWFSSGISGCEQTRFSYFAPANQKVSYFLYNKRRSEGSVAKTDFQDLIVKLGQAKWLDNSNGHNAATLLATPHFAKAVEDSDLVGEISRCLAGSAKARPFHVLCAIVDHVPPARGETGAMQGISVLRGHLDDTLPEPWPSSQSQNDRQSEALASLSFDLGSSSITLPLARTIFDNSRPSTLTMSRYDFEIDSPRLVDKVSKMFQTVRLSPKEEPQTLRDLELWAPLSPLTWPRVVTDSFGNIIRGVEIDGTTHPASSELESAVESIFQNMPASETPTGPVGIWAMITANELSNHDGPLDPTPILQGKTLTRQLIEADAKIICNYFRARGRLYQVLSGGGGWGAKKGLLSLDPQRTHMPLSDEEEMARFMQAFDPNSGFAPAGSRVQFFATPRASPKDTALTTTGTIFGVPSRAHDAPEAEVFQGGYLKKDHFGALSKAGIFMSGPSESGEEHPDERKLSVPGSGILVQRSKEVTS</sequence>
<feature type="region of interest" description="Disordered" evidence="1">
    <location>
        <begin position="468"/>
        <end position="500"/>
    </location>
</feature>
<feature type="compositionally biased region" description="Basic and acidic residues" evidence="1">
    <location>
        <begin position="474"/>
        <end position="483"/>
    </location>
</feature>
<evidence type="ECO:0008006" key="4">
    <source>
        <dbReference type="Google" id="ProtNLM"/>
    </source>
</evidence>
<dbReference type="EMBL" id="KQ030533">
    <property type="protein sequence ID" value="KJZ73597.1"/>
    <property type="molecule type" value="Genomic_DNA"/>
</dbReference>
<dbReference type="Proteomes" id="UP000054481">
    <property type="component" value="Unassembled WGS sequence"/>
</dbReference>
<organism evidence="2 3">
    <name type="scientific">Hirsutella minnesotensis 3608</name>
    <dbReference type="NCBI Taxonomy" id="1043627"/>
    <lineage>
        <taxon>Eukaryota</taxon>
        <taxon>Fungi</taxon>
        <taxon>Dikarya</taxon>
        <taxon>Ascomycota</taxon>
        <taxon>Pezizomycotina</taxon>
        <taxon>Sordariomycetes</taxon>
        <taxon>Hypocreomycetidae</taxon>
        <taxon>Hypocreales</taxon>
        <taxon>Ophiocordycipitaceae</taxon>
        <taxon>Hirsutella</taxon>
    </lineage>
</organism>
<accession>A0A0F7ZZ48</accession>